<feature type="transmembrane region" description="Helical" evidence="1">
    <location>
        <begin position="227"/>
        <end position="245"/>
    </location>
</feature>
<proteinExistence type="predicted"/>
<feature type="transmembrane region" description="Helical" evidence="1">
    <location>
        <begin position="93"/>
        <end position="113"/>
    </location>
</feature>
<evidence type="ECO:0000313" key="2">
    <source>
        <dbReference type="EMBL" id="MCA5005047.1"/>
    </source>
</evidence>
<feature type="transmembrane region" description="Helical" evidence="1">
    <location>
        <begin position="125"/>
        <end position="144"/>
    </location>
</feature>
<comment type="caution">
    <text evidence="2">The sequence shown here is derived from an EMBL/GenBank/DDBJ whole genome shotgun (WGS) entry which is preliminary data.</text>
</comment>
<reference evidence="2" key="1">
    <citation type="submission" date="2020-10" db="EMBL/GenBank/DDBJ databases">
        <authorList>
            <person name="Lu T."/>
            <person name="Wang Q."/>
            <person name="Han X."/>
        </authorList>
    </citation>
    <scope>NUCLEOTIDE SEQUENCE</scope>
    <source>
        <strain evidence="2">WQ 366</strain>
    </source>
</reference>
<feature type="transmembrane region" description="Helical" evidence="1">
    <location>
        <begin position="30"/>
        <end position="50"/>
    </location>
</feature>
<dbReference type="RefSeq" id="WP_225552436.1">
    <property type="nucleotide sequence ID" value="NZ_JADEYP010000011.1"/>
</dbReference>
<dbReference type="EMBL" id="JADEYP010000011">
    <property type="protein sequence ID" value="MCA5005047.1"/>
    <property type="molecule type" value="Genomic_DNA"/>
</dbReference>
<evidence type="ECO:0000256" key="1">
    <source>
        <dbReference type="SAM" id="Phobius"/>
    </source>
</evidence>
<keyword evidence="1" id="KW-0812">Transmembrane</keyword>
<evidence type="ECO:0008006" key="4">
    <source>
        <dbReference type="Google" id="ProtNLM"/>
    </source>
</evidence>
<organism evidence="2 3">
    <name type="scientific">Sphingobacterium bovistauri</name>
    <dbReference type="NCBI Taxonomy" id="2781959"/>
    <lineage>
        <taxon>Bacteria</taxon>
        <taxon>Pseudomonadati</taxon>
        <taxon>Bacteroidota</taxon>
        <taxon>Sphingobacteriia</taxon>
        <taxon>Sphingobacteriales</taxon>
        <taxon>Sphingobacteriaceae</taxon>
        <taxon>Sphingobacterium</taxon>
    </lineage>
</organism>
<keyword evidence="3" id="KW-1185">Reference proteome</keyword>
<feature type="transmembrane region" description="Helical" evidence="1">
    <location>
        <begin position="180"/>
        <end position="199"/>
    </location>
</feature>
<feature type="transmembrane region" description="Helical" evidence="1">
    <location>
        <begin position="284"/>
        <end position="304"/>
    </location>
</feature>
<accession>A0ABS7Z4H5</accession>
<feature type="transmembrane region" description="Helical" evidence="1">
    <location>
        <begin position="204"/>
        <end position="221"/>
    </location>
</feature>
<name>A0ABS7Z4H5_9SPHI</name>
<protein>
    <recommendedName>
        <fullName evidence="4">DoxX family protein</fullName>
    </recommendedName>
</protein>
<sequence>MSQIEVLENPIAKEEAIVETKRKWTATQKLAFRVFGTYFFLLCIPAYAAFYNHLFNLDFSKLTYHDFQSVVAFWPPQFVLIESEEGVFGFLNYINLIILIVVSIVIGLIWSLLDKKTENYTKLYYWFHVVVRYRLAFGMIGWGLKKAFPMQMVYPTIGMFNTPFIDMAEKKLYWSHVGVSFWYTVFLGFAEILPGLLLLNKRTASFGGALAAVVCFNIVLANHAFDAGVAVPAAYFTLLGIFILWKDIKKIYKVISTNESVQLDRYYPIYTVNWQKYLRVGVKYVSIFIFAPLAAAFWGYGFFYGNNYNLPSTQGLTNTAGLYQVVKFELNGQEIPYNPVDSIRWHDAIFENWSTLSYKTNRMALVDRMIGYSPLRVKGDNKNTRLNQVNTQDSDKLFKLKKNRDLGVTRWEVGGMAGNRSYFFYESDVINHKLVLQNKNKNHIDEKLNLTYHIKDDGHISLSGVNHRADSIAVELTKVNKKYPLAEGRRSKVQQF</sequence>
<keyword evidence="1" id="KW-0472">Membrane</keyword>
<dbReference type="Proteomes" id="UP001165302">
    <property type="component" value="Unassembled WGS sequence"/>
</dbReference>
<keyword evidence="1" id="KW-1133">Transmembrane helix</keyword>
<evidence type="ECO:0000313" key="3">
    <source>
        <dbReference type="Proteomes" id="UP001165302"/>
    </source>
</evidence>
<gene>
    <name evidence="2" type="ORF">IPZ78_07765</name>
</gene>